<feature type="domain" description="ISXO2-like transposase" evidence="1">
    <location>
        <begin position="37"/>
        <end position="123"/>
    </location>
</feature>
<reference evidence="2 3" key="1">
    <citation type="journal article" date="2017" name="Environ. Microbiol.">
        <title>Decay of the glycolytic pathway and adaptation to intranuclear parasitism within Enterocytozoonidae microsporidia.</title>
        <authorList>
            <person name="Wiredu Boakye D."/>
            <person name="Jaroenlak P."/>
            <person name="Prachumwat A."/>
            <person name="Williams T.A."/>
            <person name="Bateman K.S."/>
            <person name="Itsathitphaisarn O."/>
            <person name="Sritunyalucksana K."/>
            <person name="Paszkiewicz K.H."/>
            <person name="Moore K.A."/>
            <person name="Stentiford G.D."/>
            <person name="Williams B.A."/>
        </authorList>
    </citation>
    <scope>NUCLEOTIDE SEQUENCE [LARGE SCALE GENOMIC DNA]</scope>
    <source>
        <strain evidence="3">canceri</strain>
    </source>
</reference>
<organism evidence="2 3">
    <name type="scientific">Hepatospora eriocheir</name>
    <dbReference type="NCBI Taxonomy" id="1081669"/>
    <lineage>
        <taxon>Eukaryota</taxon>
        <taxon>Fungi</taxon>
        <taxon>Fungi incertae sedis</taxon>
        <taxon>Microsporidia</taxon>
        <taxon>Hepatosporidae</taxon>
        <taxon>Hepatospora</taxon>
    </lineage>
</organism>
<evidence type="ECO:0000313" key="3">
    <source>
        <dbReference type="Proteomes" id="UP000192501"/>
    </source>
</evidence>
<dbReference type="PANTHER" id="PTHR47163">
    <property type="entry name" value="DDE_TNP_IS1595 DOMAIN-CONTAINING PROTEIN"/>
    <property type="match status" value="1"/>
</dbReference>
<dbReference type="VEuPathDB" id="MicrosporidiaDB:A0H76_210"/>
<dbReference type="Proteomes" id="UP000192501">
    <property type="component" value="Unassembled WGS sequence"/>
</dbReference>
<dbReference type="PANTHER" id="PTHR47163:SF3">
    <property type="entry name" value="PROTEIN CBG18017"/>
    <property type="match status" value="1"/>
</dbReference>
<dbReference type="EMBL" id="LTAI01000116">
    <property type="protein sequence ID" value="ORD99773.1"/>
    <property type="molecule type" value="Genomic_DNA"/>
</dbReference>
<dbReference type="InterPro" id="IPR024445">
    <property type="entry name" value="Tnp_ISXO2-like"/>
</dbReference>
<gene>
    <name evidence="2" type="ORF">A0H76_210</name>
</gene>
<proteinExistence type="predicted"/>
<dbReference type="InterPro" id="IPR053164">
    <property type="entry name" value="IS1016-like_transposase"/>
</dbReference>
<evidence type="ECO:0000259" key="1">
    <source>
        <dbReference type="Pfam" id="PF12762"/>
    </source>
</evidence>
<comment type="caution">
    <text evidence="2">The sequence shown here is derived from an EMBL/GenBank/DDBJ whole genome shotgun (WGS) entry which is preliminary data.</text>
</comment>
<protein>
    <recommendedName>
        <fullName evidence="1">ISXO2-like transposase domain-containing protein</fullName>
    </recommendedName>
</protein>
<accession>A0A1X0QJ59</accession>
<dbReference type="Pfam" id="PF12762">
    <property type="entry name" value="DDE_Tnp_IS1595"/>
    <property type="match status" value="1"/>
</dbReference>
<name>A0A1X0QJ59_9MICR</name>
<evidence type="ECO:0000313" key="2">
    <source>
        <dbReference type="EMBL" id="ORD99773.1"/>
    </source>
</evidence>
<dbReference type="VEuPathDB" id="MicrosporidiaDB:HERIO_215"/>
<sequence>MNLCLESSKVQPWKTFQDDFIKNNSDASRKMNYGERINGLWVFGMTKEGSRKVLMFVVEIRDRNTLLPLLVKHINLKNIIRFDKWWKYSGLNAVFHDHKVVNHSENFFNFKTRCNTQLIECIWVILN</sequence>
<dbReference type="AlphaFoldDB" id="A0A1X0QJ59"/>